<keyword evidence="6" id="KW-0443">Lipid metabolism</keyword>
<evidence type="ECO:0000256" key="3">
    <source>
        <dbReference type="ARBA" id="ARBA00022832"/>
    </source>
</evidence>
<dbReference type="Pfam" id="PF00725">
    <property type="entry name" value="3HCDH"/>
    <property type="match status" value="1"/>
</dbReference>
<dbReference type="SUPFAM" id="SSF51735">
    <property type="entry name" value="NAD(P)-binding Rossmann-fold domains"/>
    <property type="match status" value="1"/>
</dbReference>
<dbReference type="Gene3D" id="3.40.50.720">
    <property type="entry name" value="NAD(P)-binding Rossmann-like Domain"/>
    <property type="match status" value="1"/>
</dbReference>
<evidence type="ECO:0000256" key="5">
    <source>
        <dbReference type="ARBA" id="ARBA00023027"/>
    </source>
</evidence>
<evidence type="ECO:0000256" key="7">
    <source>
        <dbReference type="ARBA" id="ARBA00049556"/>
    </source>
</evidence>
<dbReference type="InterPro" id="IPR052242">
    <property type="entry name" value="Mito_3-hydroxyacyl-CoA_DH"/>
</dbReference>
<comment type="pathway">
    <text evidence="1">Lipid metabolism; fatty acid beta-oxidation.</text>
</comment>
<dbReference type="GO" id="GO:0003857">
    <property type="term" value="F:(3S)-3-hydroxyacyl-CoA dehydrogenase (NAD+) activity"/>
    <property type="evidence" value="ECO:0007669"/>
    <property type="project" value="UniProtKB-EC"/>
</dbReference>
<dbReference type="PATRIC" id="fig|1653479.3.peg.3039"/>
<feature type="site" description="Important for catalytic activity" evidence="8">
    <location>
        <position position="143"/>
    </location>
</feature>
<evidence type="ECO:0000256" key="2">
    <source>
        <dbReference type="ARBA" id="ARBA00005086"/>
    </source>
</evidence>
<dbReference type="Pfam" id="PF02737">
    <property type="entry name" value="3HCDH_N"/>
    <property type="match status" value="1"/>
</dbReference>
<dbReference type="OrthoDB" id="9771883at2"/>
<dbReference type="InterPro" id="IPR022694">
    <property type="entry name" value="3-OHacyl-CoA_DH"/>
</dbReference>
<dbReference type="SUPFAM" id="SSF48179">
    <property type="entry name" value="6-phosphogluconate dehydrogenase C-terminal domain-like"/>
    <property type="match status" value="1"/>
</dbReference>
<evidence type="ECO:0000256" key="4">
    <source>
        <dbReference type="ARBA" id="ARBA00023002"/>
    </source>
</evidence>
<evidence type="ECO:0000259" key="9">
    <source>
        <dbReference type="Pfam" id="PF00725"/>
    </source>
</evidence>
<dbReference type="GO" id="GO:0070403">
    <property type="term" value="F:NAD+ binding"/>
    <property type="evidence" value="ECO:0007669"/>
    <property type="project" value="InterPro"/>
</dbReference>
<dbReference type="PIRSF" id="PIRSF000105">
    <property type="entry name" value="HCDH"/>
    <property type="match status" value="1"/>
</dbReference>
<dbReference type="RefSeq" id="WP_080966328.1">
    <property type="nucleotide sequence ID" value="NZ_CP015220.1"/>
</dbReference>
<evidence type="ECO:0000313" key="12">
    <source>
        <dbReference type="Proteomes" id="UP000076038"/>
    </source>
</evidence>
<name>A0A143QMZ9_RHOFA</name>
<evidence type="ECO:0000256" key="6">
    <source>
        <dbReference type="ARBA" id="ARBA00023098"/>
    </source>
</evidence>
<dbReference type="GO" id="GO:0006635">
    <property type="term" value="P:fatty acid beta-oxidation"/>
    <property type="evidence" value="ECO:0007669"/>
    <property type="project" value="TreeGrafter"/>
</dbReference>
<evidence type="ECO:0000259" key="10">
    <source>
        <dbReference type="Pfam" id="PF02737"/>
    </source>
</evidence>
<dbReference type="EMBL" id="CP015220">
    <property type="protein sequence ID" value="AMY24294.1"/>
    <property type="molecule type" value="Genomic_DNA"/>
</dbReference>
<dbReference type="InterPro" id="IPR008927">
    <property type="entry name" value="6-PGluconate_DH-like_C_sf"/>
</dbReference>
<reference evidence="11 12" key="1">
    <citation type="journal article" date="2016" name="Genome Announc.">
        <title>Complete Genome and Plasmid Sequences for Rhodococcus fascians D188 and Draft Sequences for Rhodococcus Isolates PBTS 1 and PBTS 2.</title>
        <authorList>
            <person name="Stamler R.A."/>
            <person name="Vereecke D."/>
            <person name="Zhang Y."/>
            <person name="Schilkey F."/>
            <person name="Devitt N."/>
            <person name="Randall J.J."/>
        </authorList>
    </citation>
    <scope>NUCLEOTIDE SEQUENCE [LARGE SCALE GENOMIC DNA]</scope>
    <source>
        <strain evidence="11 12">PBTS2</strain>
    </source>
</reference>
<dbReference type="NCBIfam" id="NF006143">
    <property type="entry name" value="PRK08293.1"/>
    <property type="match status" value="1"/>
</dbReference>
<dbReference type="InterPro" id="IPR006108">
    <property type="entry name" value="3HC_DH_C"/>
</dbReference>
<dbReference type="GO" id="GO:0008691">
    <property type="term" value="F:3-hydroxybutyryl-CoA dehydrogenase activity"/>
    <property type="evidence" value="ECO:0007669"/>
    <property type="project" value="UniProtKB-EC"/>
</dbReference>
<gene>
    <name evidence="11" type="primary">hbd_2</name>
    <name evidence="11" type="ORF">A3Q41_03003</name>
</gene>
<protein>
    <submittedName>
        <fullName evidence="11">3-hydroxybutyryl-CoA dehydrogenase</fullName>
        <ecNumber evidence="11">1.1.1.157</ecNumber>
    </submittedName>
</protein>
<dbReference type="PANTHER" id="PTHR43561:SF3">
    <property type="entry name" value="HYDROXYACYL-COENZYME A DEHYDROGENASE, MITOCHONDRIAL"/>
    <property type="match status" value="1"/>
</dbReference>
<keyword evidence="4 11" id="KW-0560">Oxidoreductase</keyword>
<feature type="domain" description="3-hydroxyacyl-CoA dehydrogenase NAD binding" evidence="10">
    <location>
        <begin position="6"/>
        <end position="187"/>
    </location>
</feature>
<keyword evidence="5" id="KW-0520">NAD</keyword>
<evidence type="ECO:0000313" key="11">
    <source>
        <dbReference type="EMBL" id="AMY24294.1"/>
    </source>
</evidence>
<keyword evidence="3" id="KW-0276">Fatty acid metabolism</keyword>
<feature type="domain" description="3-hydroxyacyl-CoA dehydrogenase C-terminal" evidence="9">
    <location>
        <begin position="190"/>
        <end position="283"/>
    </location>
</feature>
<dbReference type="AlphaFoldDB" id="A0A143QMZ9"/>
<dbReference type="EC" id="1.1.1.157" evidence="11"/>
<accession>A0A143QMZ9</accession>
<dbReference type="InterPro" id="IPR006176">
    <property type="entry name" value="3-OHacyl-CoA_DH_NAD-bd"/>
</dbReference>
<comment type="pathway">
    <text evidence="2">Lipid metabolism; butanoate metabolism.</text>
</comment>
<proteinExistence type="predicted"/>
<comment type="catalytic activity">
    <reaction evidence="7">
        <text>a (3S)-3-hydroxyacyl-CoA + NAD(+) = a 3-oxoacyl-CoA + NADH + H(+)</text>
        <dbReference type="Rhea" id="RHEA:22432"/>
        <dbReference type="ChEBI" id="CHEBI:15378"/>
        <dbReference type="ChEBI" id="CHEBI:57318"/>
        <dbReference type="ChEBI" id="CHEBI:57540"/>
        <dbReference type="ChEBI" id="CHEBI:57945"/>
        <dbReference type="ChEBI" id="CHEBI:90726"/>
        <dbReference type="EC" id="1.1.1.35"/>
    </reaction>
</comment>
<dbReference type="Proteomes" id="UP000076038">
    <property type="component" value="Chromosome"/>
</dbReference>
<dbReference type="InterPro" id="IPR036291">
    <property type="entry name" value="NAD(P)-bd_dom_sf"/>
</dbReference>
<organism evidence="11 12">
    <name type="scientific">Rhodococcoides fascians</name>
    <name type="common">Rhodococcus fascians</name>
    <dbReference type="NCBI Taxonomy" id="1828"/>
    <lineage>
        <taxon>Bacteria</taxon>
        <taxon>Bacillati</taxon>
        <taxon>Actinomycetota</taxon>
        <taxon>Actinomycetes</taxon>
        <taxon>Mycobacteriales</taxon>
        <taxon>Nocardiaceae</taxon>
        <taxon>Rhodococcoides</taxon>
    </lineage>
</organism>
<evidence type="ECO:0000256" key="1">
    <source>
        <dbReference type="ARBA" id="ARBA00005005"/>
    </source>
</evidence>
<dbReference type="PANTHER" id="PTHR43561">
    <property type="match status" value="1"/>
</dbReference>
<dbReference type="KEGG" id="rhs:A3Q41_03003"/>
<reference evidence="12" key="2">
    <citation type="submission" date="2016-04" db="EMBL/GenBank/DDBJ databases">
        <title>Complete Genome and Plasmid Sequences for Rhodococcus fascians D188 and Draft Sequences for Rhodococcus spp. Isolates PBTS 1 and PBTS 2.</title>
        <authorList>
            <person name="Stamer R."/>
            <person name="Vereecke D."/>
            <person name="Zhang Y."/>
            <person name="Schilkey F."/>
            <person name="Devitt N."/>
            <person name="Randall J."/>
        </authorList>
    </citation>
    <scope>NUCLEOTIDE SEQUENCE [LARGE SCALE GENOMIC DNA]</scope>
    <source>
        <strain evidence="12">PBTS2</strain>
    </source>
</reference>
<keyword evidence="12" id="KW-1185">Reference proteome</keyword>
<dbReference type="InterPro" id="IPR013328">
    <property type="entry name" value="6PGD_dom2"/>
</dbReference>
<evidence type="ECO:0000256" key="8">
    <source>
        <dbReference type="PIRSR" id="PIRSR000105-1"/>
    </source>
</evidence>
<dbReference type="Gene3D" id="1.10.1040.10">
    <property type="entry name" value="N-(1-d-carboxylethyl)-l-norvaline Dehydrogenase, domain 2"/>
    <property type="match status" value="1"/>
</dbReference>
<sequence length="299" mass="32376">MSDVENVTVFGTGVLGSQIMMQAAYHGKTVVGYDISDELLAKLPDRWEWMRGYYKRDLKTFDEARFDKAIESITTTTSVAEAVSDADLVIEAVPEDLDLKKKVWSDIGASAPPKTIFVTNSSSLLPSSFAEATGRPEKFLALHFANLVWRYNTGEVMATAATDPVYFDVVLSFASEIGLVPVPVRKEIPGYVLNSLLIPLLQAGANLYVGGVANPADIDNVWRIATGAPAGPFQIYDTVGFNVAAHIARAHGGEDQVKFADILQKGIDAGKTGLGDGEGFYTYDSDGKRLDAVESWNIN</sequence>